<evidence type="ECO:0000313" key="10">
    <source>
        <dbReference type="Proteomes" id="UP000678393"/>
    </source>
</evidence>
<dbReference type="GO" id="GO:0005886">
    <property type="term" value="C:plasma membrane"/>
    <property type="evidence" value="ECO:0007669"/>
    <property type="project" value="TreeGrafter"/>
</dbReference>
<evidence type="ECO:0000256" key="2">
    <source>
        <dbReference type="ARBA" id="ARBA00022448"/>
    </source>
</evidence>
<dbReference type="InterPro" id="IPR001991">
    <property type="entry name" value="Na-dicarboxylate_symporter"/>
</dbReference>
<dbReference type="GO" id="GO:0015175">
    <property type="term" value="F:neutral L-amino acid transmembrane transporter activity"/>
    <property type="evidence" value="ECO:0007669"/>
    <property type="project" value="TreeGrafter"/>
</dbReference>
<feature type="transmembrane region" description="Helical" evidence="8">
    <location>
        <begin position="112"/>
        <end position="132"/>
    </location>
</feature>
<comment type="caution">
    <text evidence="9">The sequence shown here is derived from an EMBL/GenBank/DDBJ whole genome shotgun (WGS) entry which is preliminary data.</text>
</comment>
<feature type="transmembrane region" description="Helical" evidence="8">
    <location>
        <begin position="74"/>
        <end position="92"/>
    </location>
</feature>
<feature type="transmembrane region" description="Helical" evidence="8">
    <location>
        <begin position="34"/>
        <end position="53"/>
    </location>
</feature>
<keyword evidence="7" id="KW-0325">Glycoprotein</keyword>
<organism evidence="9 10">
    <name type="scientific">Candidula unifasciata</name>
    <dbReference type="NCBI Taxonomy" id="100452"/>
    <lineage>
        <taxon>Eukaryota</taxon>
        <taxon>Metazoa</taxon>
        <taxon>Spiralia</taxon>
        <taxon>Lophotrochozoa</taxon>
        <taxon>Mollusca</taxon>
        <taxon>Gastropoda</taxon>
        <taxon>Heterobranchia</taxon>
        <taxon>Euthyneura</taxon>
        <taxon>Panpulmonata</taxon>
        <taxon>Eupulmonata</taxon>
        <taxon>Stylommatophora</taxon>
        <taxon>Helicina</taxon>
        <taxon>Helicoidea</taxon>
        <taxon>Geomitridae</taxon>
        <taxon>Candidula</taxon>
    </lineage>
</organism>
<evidence type="ECO:0000256" key="8">
    <source>
        <dbReference type="RuleBase" id="RU361216"/>
    </source>
</evidence>
<dbReference type="InterPro" id="IPR036458">
    <property type="entry name" value="Na:dicarbo_symporter_sf"/>
</dbReference>
<dbReference type="SUPFAM" id="SSF118215">
    <property type="entry name" value="Proton glutamate symport protein"/>
    <property type="match status" value="1"/>
</dbReference>
<dbReference type="Pfam" id="PF00375">
    <property type="entry name" value="SDF"/>
    <property type="match status" value="1"/>
</dbReference>
<dbReference type="PANTHER" id="PTHR11958:SF63">
    <property type="entry name" value="AMINO ACID TRANSPORTER"/>
    <property type="match status" value="1"/>
</dbReference>
<feature type="transmembrane region" description="Helical" evidence="8">
    <location>
        <begin position="284"/>
        <end position="309"/>
    </location>
</feature>
<dbReference type="Proteomes" id="UP000678393">
    <property type="component" value="Unassembled WGS sequence"/>
</dbReference>
<feature type="transmembrane region" description="Helical" evidence="8">
    <location>
        <begin position="212"/>
        <end position="230"/>
    </location>
</feature>
<keyword evidence="6 8" id="KW-0472">Membrane</keyword>
<accession>A0A8S3YDW5</accession>
<dbReference type="InterPro" id="IPR018107">
    <property type="entry name" value="Na-dicarboxylate_symporter_CS"/>
</dbReference>
<comment type="subcellular location">
    <subcellularLocation>
        <location evidence="1 8">Membrane</location>
        <topology evidence="1 8">Multi-pass membrane protein</topology>
    </subcellularLocation>
</comment>
<proteinExistence type="inferred from homology"/>
<reference evidence="9" key="1">
    <citation type="submission" date="2021-04" db="EMBL/GenBank/DDBJ databases">
        <authorList>
            <consortium name="Molecular Ecology Group"/>
        </authorList>
    </citation>
    <scope>NUCLEOTIDE SEQUENCE</scope>
</reference>
<keyword evidence="2 8" id="KW-0813">Transport</keyword>
<dbReference type="InterPro" id="IPR050746">
    <property type="entry name" value="DAACS"/>
</dbReference>
<keyword evidence="4 8" id="KW-0769">Symport</keyword>
<keyword evidence="5 8" id="KW-1133">Transmembrane helix</keyword>
<sequence length="536" mass="57838">MEGRKRGDTSTQYPQIQTVIDQKPYFRKTLKDNLLVLLTVLAVAVGVVLGLSLRSRWRHDEYRKLFYLEFPGRILMNMIMMMIIPLTVSSLVTGMTNLGNFQSKNLGALAMAYYTLTTFLATVVGIVLVVLARPGYSSASMPSTDGFSNNTRIVDSLLDIISQCFPTNLVTACFQKEMTVIELVKSDRKNQTGHKITVYLEKPTIGIQKGTNVLGLVVFSIVLGLAINHVGDKGKPVADLFEAVNTITMVLMEVILLYLPIGIMCLVATQFIAAKDIWSIVAGLGRFMGVVVAGLVIHGMIALPLIYFFCTGKNPLHLAINTSRALATAFSTSSSSATLPVTMGCLINKCNLRIDVVRFLIPIGATINMDGTALYEAVAAIYVAQTNNWELGFVELCIVSLTATAGAVGAAGIPQAGLGTLVIVLTAVGLPIEDAVLLLSVDWLMDRLRTMVNVWGDCVGAGILDHRLRKAKTARSDQVLAQDDLSHEAVMEDADKTYTSDHTPGGSGKMTVESARIEMPASLTPSGGEFKPSVIL</sequence>
<dbReference type="AlphaFoldDB" id="A0A8S3YDW5"/>
<dbReference type="EMBL" id="CAJHNH020000114">
    <property type="protein sequence ID" value="CAG5115423.1"/>
    <property type="molecule type" value="Genomic_DNA"/>
</dbReference>
<dbReference type="GO" id="GO:0015501">
    <property type="term" value="F:glutamate:sodium symporter activity"/>
    <property type="evidence" value="ECO:0007669"/>
    <property type="project" value="TreeGrafter"/>
</dbReference>
<keyword evidence="3 8" id="KW-0812">Transmembrane</keyword>
<dbReference type="OrthoDB" id="5877963at2759"/>
<keyword evidence="10" id="KW-1185">Reference proteome</keyword>
<evidence type="ECO:0000256" key="5">
    <source>
        <dbReference type="ARBA" id="ARBA00022989"/>
    </source>
</evidence>
<evidence type="ECO:0000256" key="7">
    <source>
        <dbReference type="ARBA" id="ARBA00023180"/>
    </source>
</evidence>
<comment type="similarity">
    <text evidence="8">Belongs to the dicarboxylate/amino acid:cation symporter (DAACS) (TC 2.A.23) family.</text>
</comment>
<protein>
    <recommendedName>
        <fullName evidence="8">Amino acid transporter</fullName>
    </recommendedName>
</protein>
<gene>
    <name evidence="9" type="ORF">CUNI_LOCUS981</name>
</gene>
<dbReference type="PROSITE" id="PS00714">
    <property type="entry name" value="NA_DICARBOXYL_SYMP_2"/>
    <property type="match status" value="1"/>
</dbReference>
<evidence type="ECO:0000256" key="6">
    <source>
        <dbReference type="ARBA" id="ARBA00023136"/>
    </source>
</evidence>
<evidence type="ECO:0000256" key="4">
    <source>
        <dbReference type="ARBA" id="ARBA00022847"/>
    </source>
</evidence>
<name>A0A8S3YDW5_9EUPU</name>
<evidence type="ECO:0000256" key="3">
    <source>
        <dbReference type="ARBA" id="ARBA00022692"/>
    </source>
</evidence>
<dbReference type="Gene3D" id="1.10.3860.10">
    <property type="entry name" value="Sodium:dicarboxylate symporter"/>
    <property type="match status" value="1"/>
</dbReference>
<dbReference type="PRINTS" id="PR00173">
    <property type="entry name" value="EDTRNSPORT"/>
</dbReference>
<dbReference type="GO" id="GO:0005313">
    <property type="term" value="F:L-glutamate transmembrane transporter activity"/>
    <property type="evidence" value="ECO:0007669"/>
    <property type="project" value="TreeGrafter"/>
</dbReference>
<feature type="transmembrane region" description="Helical" evidence="8">
    <location>
        <begin position="250"/>
        <end position="272"/>
    </location>
</feature>
<evidence type="ECO:0000313" key="9">
    <source>
        <dbReference type="EMBL" id="CAG5115423.1"/>
    </source>
</evidence>
<evidence type="ECO:0000256" key="1">
    <source>
        <dbReference type="ARBA" id="ARBA00004141"/>
    </source>
</evidence>
<dbReference type="PANTHER" id="PTHR11958">
    <property type="entry name" value="SODIUM/DICARBOXYLATE SYMPORTER-RELATED"/>
    <property type="match status" value="1"/>
</dbReference>